<dbReference type="RefSeq" id="WP_006701357.1">
    <property type="nucleotide sequence ID" value="NZ_PKHE01000030.1"/>
</dbReference>
<proteinExistence type="inferred from homology"/>
<keyword evidence="4 9" id="KW-0812">Transmembrane</keyword>
<feature type="transmembrane region" description="Helical" evidence="11">
    <location>
        <begin position="65"/>
        <end position="85"/>
    </location>
</feature>
<dbReference type="GO" id="GO:0051205">
    <property type="term" value="P:protein insertion into membrane"/>
    <property type="evidence" value="ECO:0007669"/>
    <property type="project" value="TreeGrafter"/>
</dbReference>
<dbReference type="AlphaFoldDB" id="A0A2I1JVB5"/>
<keyword evidence="5" id="KW-0653">Protein transport</keyword>
<evidence type="ECO:0000313" key="14">
    <source>
        <dbReference type="Proteomes" id="UP000234384"/>
    </source>
</evidence>
<dbReference type="InterPro" id="IPR047196">
    <property type="entry name" value="YidC_ALB_C"/>
</dbReference>
<dbReference type="OrthoDB" id="9780552at2"/>
<feature type="domain" description="Membrane insertase YidC/Oxa/ALB C-terminal" evidence="12">
    <location>
        <begin position="65"/>
        <end position="260"/>
    </location>
</feature>
<evidence type="ECO:0000256" key="5">
    <source>
        <dbReference type="ARBA" id="ARBA00022927"/>
    </source>
</evidence>
<dbReference type="Pfam" id="PF02096">
    <property type="entry name" value="60KD_IMP"/>
    <property type="match status" value="1"/>
</dbReference>
<evidence type="ECO:0000313" key="13">
    <source>
        <dbReference type="EMBL" id="PKY87319.1"/>
    </source>
</evidence>
<evidence type="ECO:0000256" key="6">
    <source>
        <dbReference type="ARBA" id="ARBA00022989"/>
    </source>
</evidence>
<evidence type="ECO:0000256" key="2">
    <source>
        <dbReference type="ARBA" id="ARBA00022448"/>
    </source>
</evidence>
<dbReference type="InterPro" id="IPR028055">
    <property type="entry name" value="YidC/Oxa/ALB_C"/>
</dbReference>
<feature type="transmembrane region" description="Helical" evidence="11">
    <location>
        <begin position="184"/>
        <end position="202"/>
    </location>
</feature>
<keyword evidence="6 11" id="KW-1133">Transmembrane helix</keyword>
<dbReference type="GO" id="GO:0015031">
    <property type="term" value="P:protein transport"/>
    <property type="evidence" value="ECO:0007669"/>
    <property type="project" value="UniProtKB-KW"/>
</dbReference>
<sequence>MEKIKKNYKKWIALVVVSFVLVGCIKYDASGQPTGWVFEYIGRPTIQLLDWIAGLFTNASGEKNYGLAIIIVTILTRIFMLPSSIKMTKSSMMSAAKMELAQPEIKEIQAEMDATQDPSVKAQLQQELLAVHKKYDINMFGDTLGGCLPLLIQMPFITAVYAAIRSSQEIANSSFLGIHLGKRSILIVALVVLAYFLQGWLMQKQSTVSSSNPQAQQTTKMMMLMNPLMLGWISWASAAGLGLYFLTGGIFMIVQQLYINHQVRPRIEAMVEEKREYYESLPRTKRKRKVNVQQETSSRNQRLVPTKNTSTRRNEGKQRR</sequence>
<comment type="similarity">
    <text evidence="9">Belongs to the OXA1/ALB3/YidC family.</text>
</comment>
<evidence type="ECO:0000256" key="4">
    <source>
        <dbReference type="ARBA" id="ARBA00022692"/>
    </source>
</evidence>
<evidence type="ECO:0000256" key="9">
    <source>
        <dbReference type="RuleBase" id="RU003945"/>
    </source>
</evidence>
<evidence type="ECO:0000256" key="7">
    <source>
        <dbReference type="ARBA" id="ARBA00023136"/>
    </source>
</evidence>
<feature type="transmembrane region" description="Helical" evidence="11">
    <location>
        <begin position="230"/>
        <end position="254"/>
    </location>
</feature>
<evidence type="ECO:0000256" key="8">
    <source>
        <dbReference type="ARBA" id="ARBA00023186"/>
    </source>
</evidence>
<dbReference type="PROSITE" id="PS51257">
    <property type="entry name" value="PROKAR_LIPOPROTEIN"/>
    <property type="match status" value="1"/>
</dbReference>
<keyword evidence="2" id="KW-0813">Transport</keyword>
<evidence type="ECO:0000256" key="1">
    <source>
        <dbReference type="ARBA" id="ARBA00004651"/>
    </source>
</evidence>
<dbReference type="EMBL" id="PKHE01000030">
    <property type="protein sequence ID" value="PKY87319.1"/>
    <property type="molecule type" value="Genomic_DNA"/>
</dbReference>
<organism evidence="13 14">
    <name type="scientific">Falseniella ignava</name>
    <dbReference type="NCBI Taxonomy" id="137730"/>
    <lineage>
        <taxon>Bacteria</taxon>
        <taxon>Bacillati</taxon>
        <taxon>Bacillota</taxon>
        <taxon>Bacilli</taxon>
        <taxon>Lactobacillales</taxon>
        <taxon>Aerococcaceae</taxon>
        <taxon>Falseniella</taxon>
    </lineage>
</organism>
<dbReference type="PANTHER" id="PTHR12428">
    <property type="entry name" value="OXA1"/>
    <property type="match status" value="1"/>
</dbReference>
<feature type="region of interest" description="Disordered" evidence="10">
    <location>
        <begin position="282"/>
        <end position="320"/>
    </location>
</feature>
<reference evidence="13 14" key="1">
    <citation type="submission" date="2017-12" db="EMBL/GenBank/DDBJ databases">
        <title>Phylogenetic diversity of female urinary microbiome.</title>
        <authorList>
            <person name="Thomas-White K."/>
            <person name="Wolfe A.J."/>
        </authorList>
    </citation>
    <scope>NUCLEOTIDE SEQUENCE [LARGE SCALE GENOMIC DNA]</scope>
    <source>
        <strain evidence="13 14">UMB0898</strain>
    </source>
</reference>
<evidence type="ECO:0000256" key="11">
    <source>
        <dbReference type="SAM" id="Phobius"/>
    </source>
</evidence>
<dbReference type="GO" id="GO:0005886">
    <property type="term" value="C:plasma membrane"/>
    <property type="evidence" value="ECO:0007669"/>
    <property type="project" value="UniProtKB-SubCell"/>
</dbReference>
<dbReference type="CDD" id="cd20070">
    <property type="entry name" value="5TM_YidC_Alb3"/>
    <property type="match status" value="1"/>
</dbReference>
<gene>
    <name evidence="13" type="ORF">CYJ57_07565</name>
</gene>
<dbReference type="NCBIfam" id="TIGR03592">
    <property type="entry name" value="yidC_oxa1_cterm"/>
    <property type="match status" value="1"/>
</dbReference>
<keyword evidence="7 11" id="KW-0472">Membrane</keyword>
<comment type="caution">
    <text evidence="13">The sequence shown here is derived from an EMBL/GenBank/DDBJ whole genome shotgun (WGS) entry which is preliminary data.</text>
</comment>
<feature type="transmembrane region" description="Helical" evidence="11">
    <location>
        <begin position="143"/>
        <end position="164"/>
    </location>
</feature>
<protein>
    <submittedName>
        <fullName evidence="13">Preprotein translocase YidC</fullName>
    </submittedName>
</protein>
<keyword evidence="3" id="KW-1003">Cell membrane</keyword>
<dbReference type="PANTHER" id="PTHR12428:SF65">
    <property type="entry name" value="CYTOCHROME C OXIDASE ASSEMBLY PROTEIN COX18, MITOCHONDRIAL"/>
    <property type="match status" value="1"/>
</dbReference>
<keyword evidence="8" id="KW-0143">Chaperone</keyword>
<evidence type="ECO:0000256" key="10">
    <source>
        <dbReference type="SAM" id="MobiDB-lite"/>
    </source>
</evidence>
<accession>A0A2I1JVB5</accession>
<feature type="compositionally biased region" description="Polar residues" evidence="10">
    <location>
        <begin position="291"/>
        <end position="311"/>
    </location>
</feature>
<name>A0A2I1JVB5_9LACT</name>
<evidence type="ECO:0000259" key="12">
    <source>
        <dbReference type="Pfam" id="PF02096"/>
    </source>
</evidence>
<dbReference type="GO" id="GO:0032977">
    <property type="term" value="F:membrane insertase activity"/>
    <property type="evidence" value="ECO:0007669"/>
    <property type="project" value="InterPro"/>
</dbReference>
<dbReference type="Proteomes" id="UP000234384">
    <property type="component" value="Unassembled WGS sequence"/>
</dbReference>
<dbReference type="InterPro" id="IPR001708">
    <property type="entry name" value="YidC/ALB3/OXA1/COX18"/>
</dbReference>
<evidence type="ECO:0000256" key="3">
    <source>
        <dbReference type="ARBA" id="ARBA00022475"/>
    </source>
</evidence>
<comment type="subcellular location">
    <subcellularLocation>
        <location evidence="1">Cell membrane</location>
        <topology evidence="1">Multi-pass membrane protein</topology>
    </subcellularLocation>
    <subcellularLocation>
        <location evidence="9">Membrane</location>
        <topology evidence="9">Multi-pass membrane protein</topology>
    </subcellularLocation>
</comment>